<dbReference type="STRING" id="144197.ENSSPAP00000023482"/>
<evidence type="ECO:0000313" key="1">
    <source>
        <dbReference type="Ensembl" id="ENSSPAP00000023482.1"/>
    </source>
</evidence>
<organism evidence="1">
    <name type="scientific">Stegastes partitus</name>
    <name type="common">bicolor damselfish</name>
    <dbReference type="NCBI Taxonomy" id="144197"/>
    <lineage>
        <taxon>Eukaryota</taxon>
        <taxon>Metazoa</taxon>
        <taxon>Chordata</taxon>
        <taxon>Craniata</taxon>
        <taxon>Vertebrata</taxon>
        <taxon>Euteleostomi</taxon>
        <taxon>Actinopterygii</taxon>
        <taxon>Neopterygii</taxon>
        <taxon>Teleostei</taxon>
        <taxon>Neoteleostei</taxon>
        <taxon>Acanthomorphata</taxon>
        <taxon>Ovalentaria</taxon>
        <taxon>Pomacentridae</taxon>
        <taxon>Stegastes</taxon>
    </lineage>
</organism>
<name>A0A3B5BCI6_9TELE</name>
<sequence length="109" mass="12474">IHQLIASELSALRGESGVPRYAPVTLEDVGTEVHNVRRFFNREIFLDGKRCFYGVSGRRVWGFLRLRVWMNGEGFVLVIGQGEQGILLERREMEFGDEVSTDGGEHHKR</sequence>
<accession>A0A3B5BCI6</accession>
<dbReference type="Ensembl" id="ENSSPAT00000023861.1">
    <property type="protein sequence ID" value="ENSSPAP00000023482.1"/>
    <property type="gene ID" value="ENSSPAG00000017720.1"/>
</dbReference>
<dbReference type="AlphaFoldDB" id="A0A3B5BCI6"/>
<proteinExistence type="predicted"/>
<reference evidence="1" key="1">
    <citation type="submission" date="2023-09" db="UniProtKB">
        <authorList>
            <consortium name="Ensembl"/>
        </authorList>
    </citation>
    <scope>IDENTIFICATION</scope>
</reference>
<protein>
    <submittedName>
        <fullName evidence="1">Uncharacterized protein</fullName>
    </submittedName>
</protein>